<organism evidence="2 3">
    <name type="scientific">Asparagus officinalis</name>
    <name type="common">Garden asparagus</name>
    <dbReference type="NCBI Taxonomy" id="4686"/>
    <lineage>
        <taxon>Eukaryota</taxon>
        <taxon>Viridiplantae</taxon>
        <taxon>Streptophyta</taxon>
        <taxon>Embryophyta</taxon>
        <taxon>Tracheophyta</taxon>
        <taxon>Spermatophyta</taxon>
        <taxon>Magnoliopsida</taxon>
        <taxon>Liliopsida</taxon>
        <taxon>Asparagales</taxon>
        <taxon>Asparagaceae</taxon>
        <taxon>Asparagoideae</taxon>
        <taxon>Asparagus</taxon>
    </lineage>
</organism>
<keyword evidence="3" id="KW-1185">Reference proteome</keyword>
<name>A0A5P1FCD1_ASPOF</name>
<protein>
    <submittedName>
        <fullName evidence="2">Uncharacterized protein</fullName>
    </submittedName>
</protein>
<dbReference type="Gramene" id="ONK75413">
    <property type="protein sequence ID" value="ONK75413"/>
    <property type="gene ID" value="A4U43_C03F16590"/>
</dbReference>
<feature type="compositionally biased region" description="Low complexity" evidence="1">
    <location>
        <begin position="7"/>
        <end position="20"/>
    </location>
</feature>
<evidence type="ECO:0000256" key="1">
    <source>
        <dbReference type="SAM" id="MobiDB-lite"/>
    </source>
</evidence>
<evidence type="ECO:0000313" key="2">
    <source>
        <dbReference type="EMBL" id="ONK75413.1"/>
    </source>
</evidence>
<proteinExistence type="predicted"/>
<dbReference type="EMBL" id="CM007383">
    <property type="protein sequence ID" value="ONK75413.1"/>
    <property type="molecule type" value="Genomic_DNA"/>
</dbReference>
<dbReference type="Proteomes" id="UP000243459">
    <property type="component" value="Chromosome 3"/>
</dbReference>
<dbReference type="AlphaFoldDB" id="A0A5P1FCD1"/>
<feature type="region of interest" description="Disordered" evidence="1">
    <location>
        <begin position="40"/>
        <end position="84"/>
    </location>
</feature>
<feature type="region of interest" description="Disordered" evidence="1">
    <location>
        <begin position="1"/>
        <end position="28"/>
    </location>
</feature>
<sequence>MRRDDISASAASSSATTTTSDGLELDMDSPLFVGDISVSGLELSDDDDDDGERRPRAGQGFTSICWGSQRQRPRAQRQRRGGEGWRLDRARRWRELDCRRLQPGEWGCWWSTVIGVEESESFRSKLCHHSCYHRRLTLAPFSCYYSSSEIDGFAGDDLTGS</sequence>
<gene>
    <name evidence="2" type="ORF">A4U43_C03F16590</name>
</gene>
<evidence type="ECO:0000313" key="3">
    <source>
        <dbReference type="Proteomes" id="UP000243459"/>
    </source>
</evidence>
<accession>A0A5P1FCD1</accession>
<reference evidence="3" key="1">
    <citation type="journal article" date="2017" name="Nat. Commun.">
        <title>The asparagus genome sheds light on the origin and evolution of a young Y chromosome.</title>
        <authorList>
            <person name="Harkess A."/>
            <person name="Zhou J."/>
            <person name="Xu C."/>
            <person name="Bowers J.E."/>
            <person name="Van der Hulst R."/>
            <person name="Ayyampalayam S."/>
            <person name="Mercati F."/>
            <person name="Riccardi P."/>
            <person name="McKain M.R."/>
            <person name="Kakrana A."/>
            <person name="Tang H."/>
            <person name="Ray J."/>
            <person name="Groenendijk J."/>
            <person name="Arikit S."/>
            <person name="Mathioni S.M."/>
            <person name="Nakano M."/>
            <person name="Shan H."/>
            <person name="Telgmann-Rauber A."/>
            <person name="Kanno A."/>
            <person name="Yue Z."/>
            <person name="Chen H."/>
            <person name="Li W."/>
            <person name="Chen Y."/>
            <person name="Xu X."/>
            <person name="Zhang Y."/>
            <person name="Luo S."/>
            <person name="Chen H."/>
            <person name="Gao J."/>
            <person name="Mao Z."/>
            <person name="Pires J.C."/>
            <person name="Luo M."/>
            <person name="Kudrna D."/>
            <person name="Wing R.A."/>
            <person name="Meyers B.C."/>
            <person name="Yi K."/>
            <person name="Kong H."/>
            <person name="Lavrijsen P."/>
            <person name="Sunseri F."/>
            <person name="Falavigna A."/>
            <person name="Ye Y."/>
            <person name="Leebens-Mack J.H."/>
            <person name="Chen G."/>
        </authorList>
    </citation>
    <scope>NUCLEOTIDE SEQUENCE [LARGE SCALE GENOMIC DNA]</scope>
    <source>
        <strain evidence="3">cv. DH0086</strain>
    </source>
</reference>